<reference evidence="1 2" key="1">
    <citation type="journal article" date="2003" name="Int. J. Syst. Evol. Microbiol.">
        <title>Halobacillus salinus sp. nov., isolated from a salt lake on the coast of the East Sea in Korea.</title>
        <authorList>
            <person name="Yoon J.H."/>
            <person name="Kang K.H."/>
            <person name="Park Y.H."/>
        </authorList>
    </citation>
    <scope>NUCLEOTIDE SEQUENCE [LARGE SCALE GENOMIC DNA]</scope>
    <source>
        <strain evidence="1 2">HSL-3</strain>
    </source>
</reference>
<dbReference type="RefSeq" id="WP_135328719.1">
    <property type="nucleotide sequence ID" value="NZ_SRJC01000008.1"/>
</dbReference>
<dbReference type="InterPro" id="IPR015064">
    <property type="entry name" value="Sda"/>
</dbReference>
<evidence type="ECO:0000313" key="2">
    <source>
        <dbReference type="Proteomes" id="UP000297982"/>
    </source>
</evidence>
<organism evidence="1 2">
    <name type="scientific">Halobacillus salinus</name>
    <dbReference type="NCBI Taxonomy" id="192814"/>
    <lineage>
        <taxon>Bacteria</taxon>
        <taxon>Bacillati</taxon>
        <taxon>Bacillota</taxon>
        <taxon>Bacilli</taxon>
        <taxon>Bacillales</taxon>
        <taxon>Bacillaceae</taxon>
        <taxon>Halobacillus</taxon>
    </lineage>
</organism>
<dbReference type="EMBL" id="SRJC01000008">
    <property type="protein sequence ID" value="TGB01112.1"/>
    <property type="molecule type" value="Genomic_DNA"/>
</dbReference>
<dbReference type="InterPro" id="IPR036916">
    <property type="entry name" value="Sda_sf"/>
</dbReference>
<keyword evidence="2" id="KW-1185">Reference proteome</keyword>
<accession>A0A4Z0GVX1</accession>
<evidence type="ECO:0000313" key="1">
    <source>
        <dbReference type="EMBL" id="TGB01112.1"/>
    </source>
</evidence>
<gene>
    <name evidence="1" type="ORF">E4663_18345</name>
</gene>
<comment type="caution">
    <text evidence="1">The sequence shown here is derived from an EMBL/GenBank/DDBJ whole genome shotgun (WGS) entry which is preliminary data.</text>
</comment>
<name>A0A4Z0GVX1_9BACI</name>
<dbReference type="Gene3D" id="1.10.287.1100">
    <property type="entry name" value="Sporulation inhibitor A"/>
    <property type="match status" value="1"/>
</dbReference>
<dbReference type="Proteomes" id="UP000297982">
    <property type="component" value="Unassembled WGS sequence"/>
</dbReference>
<proteinExistence type="predicted"/>
<dbReference type="SUPFAM" id="SSF100985">
    <property type="entry name" value="Sporulation inhibitor Sda"/>
    <property type="match status" value="1"/>
</dbReference>
<dbReference type="Pfam" id="PF08970">
    <property type="entry name" value="Sda"/>
    <property type="match status" value="1"/>
</dbReference>
<sequence length="49" mass="5736">MKKLSNEALLTAYQKAVKEKLDPDFITLIETEMEVRKLPILKEVPFEDE</sequence>
<dbReference type="AlphaFoldDB" id="A0A4Z0GVX1"/>
<protein>
    <submittedName>
        <fullName evidence="1">Sporulation histidine kinase inhibitor Sda</fullName>
    </submittedName>
</protein>